<name>A0ABV5ZZ49_9PSEU</name>
<dbReference type="InterPro" id="IPR052019">
    <property type="entry name" value="F420H2_bilvrd_red/Heme_oxyg"/>
</dbReference>
<dbReference type="PANTHER" id="PTHR35176">
    <property type="entry name" value="HEME OXYGENASE HI_0854-RELATED"/>
    <property type="match status" value="1"/>
</dbReference>
<organism evidence="3 4">
    <name type="scientific">Allokutzneria oryzae</name>
    <dbReference type="NCBI Taxonomy" id="1378989"/>
    <lineage>
        <taxon>Bacteria</taxon>
        <taxon>Bacillati</taxon>
        <taxon>Actinomycetota</taxon>
        <taxon>Actinomycetes</taxon>
        <taxon>Pseudonocardiales</taxon>
        <taxon>Pseudonocardiaceae</taxon>
        <taxon>Allokutzneria</taxon>
    </lineage>
</organism>
<dbReference type="PANTHER" id="PTHR35176:SF1">
    <property type="entry name" value="F420H(2)-DEPENDENT BILIVERDIN REDUCTASE"/>
    <property type="match status" value="1"/>
</dbReference>
<dbReference type="InterPro" id="IPR019920">
    <property type="entry name" value="F420-binding_dom_put"/>
</dbReference>
<feature type="domain" description="Pyridoxamine 5'-phosphate oxidase N-terminal" evidence="2">
    <location>
        <begin position="10"/>
        <end position="130"/>
    </location>
</feature>
<protein>
    <submittedName>
        <fullName evidence="3">Pyridoxamine 5'-phosphate oxidase family protein</fullName>
    </submittedName>
</protein>
<sequence length="137" mass="14905">MTTMSKIELSEDLRAFWAERHLCTLSTIRRDGTPHVVPVGVTLDADAGIARVITFNHSQKVKHVRAAGEAGATVAVCQVDGGRWSTLEGRAVVRDDAASVAEAEQRYAARYRTPRPNPARVVIEITITRLLGNTGRA</sequence>
<dbReference type="NCBIfam" id="TIGR03618">
    <property type="entry name" value="Rv1155_F420"/>
    <property type="match status" value="1"/>
</dbReference>
<comment type="caution">
    <text evidence="3">The sequence shown here is derived from an EMBL/GenBank/DDBJ whole genome shotgun (WGS) entry which is preliminary data.</text>
</comment>
<evidence type="ECO:0000313" key="3">
    <source>
        <dbReference type="EMBL" id="MFB9905458.1"/>
    </source>
</evidence>
<reference evidence="3 4" key="1">
    <citation type="submission" date="2024-09" db="EMBL/GenBank/DDBJ databases">
        <authorList>
            <person name="Sun Q."/>
            <person name="Mori K."/>
        </authorList>
    </citation>
    <scope>NUCLEOTIDE SEQUENCE [LARGE SCALE GENOMIC DNA]</scope>
    <source>
        <strain evidence="3 4">TBRC 7907</strain>
    </source>
</reference>
<dbReference type="InterPro" id="IPR012349">
    <property type="entry name" value="Split_barrel_FMN-bd"/>
</dbReference>
<evidence type="ECO:0000313" key="4">
    <source>
        <dbReference type="Proteomes" id="UP001589693"/>
    </source>
</evidence>
<accession>A0ABV5ZZ49</accession>
<dbReference type="RefSeq" id="WP_377852759.1">
    <property type="nucleotide sequence ID" value="NZ_JBHLZU010000012.1"/>
</dbReference>
<dbReference type="InterPro" id="IPR011576">
    <property type="entry name" value="Pyridox_Oxase_N"/>
</dbReference>
<proteinExistence type="predicted"/>
<dbReference type="Pfam" id="PF01243">
    <property type="entry name" value="PNPOx_N"/>
    <property type="match status" value="1"/>
</dbReference>
<evidence type="ECO:0000256" key="1">
    <source>
        <dbReference type="ARBA" id="ARBA00023002"/>
    </source>
</evidence>
<evidence type="ECO:0000259" key="2">
    <source>
        <dbReference type="Pfam" id="PF01243"/>
    </source>
</evidence>
<keyword evidence="1" id="KW-0560">Oxidoreductase</keyword>
<gene>
    <name evidence="3" type="ORF">ACFFQA_16105</name>
</gene>
<dbReference type="Proteomes" id="UP001589693">
    <property type="component" value="Unassembled WGS sequence"/>
</dbReference>
<dbReference type="EMBL" id="JBHLZU010000012">
    <property type="protein sequence ID" value="MFB9905458.1"/>
    <property type="molecule type" value="Genomic_DNA"/>
</dbReference>
<dbReference type="Gene3D" id="2.30.110.10">
    <property type="entry name" value="Electron Transport, Fmn-binding Protein, Chain A"/>
    <property type="match status" value="1"/>
</dbReference>
<keyword evidence="4" id="KW-1185">Reference proteome</keyword>
<dbReference type="SUPFAM" id="SSF50475">
    <property type="entry name" value="FMN-binding split barrel"/>
    <property type="match status" value="1"/>
</dbReference>